<feature type="transmembrane region" description="Helical" evidence="5">
    <location>
        <begin position="189"/>
        <end position="211"/>
    </location>
</feature>
<dbReference type="EMBL" id="CP011213">
    <property type="protein sequence ID" value="AKM82419.1"/>
    <property type="molecule type" value="Genomic_DNA"/>
</dbReference>
<feature type="transmembrane region" description="Helical" evidence="5">
    <location>
        <begin position="61"/>
        <end position="81"/>
    </location>
</feature>
<gene>
    <name evidence="6" type="ORF">UT28_C0001G0618</name>
</gene>
<evidence type="ECO:0000313" key="6">
    <source>
        <dbReference type="EMBL" id="AKM82419.1"/>
    </source>
</evidence>
<proteinExistence type="predicted"/>
<organism evidence="6 7">
    <name type="scientific">Berkelbacteria bacterium GW2011_GWE1_39_12</name>
    <dbReference type="NCBI Taxonomy" id="1618337"/>
    <lineage>
        <taxon>Bacteria</taxon>
        <taxon>Candidatus Berkelbacteria</taxon>
    </lineage>
</organism>
<dbReference type="InterPro" id="IPR003689">
    <property type="entry name" value="ZIP"/>
</dbReference>
<dbReference type="STRING" id="1618337.UT28_C0001G0618"/>
<reference evidence="6 7" key="1">
    <citation type="journal article" date="2015" name="Nature">
        <title>rRNA introns, odd ribosomes, and small enigmatic genomes across a large radiation of phyla.</title>
        <authorList>
            <person name="Brown C.T."/>
            <person name="Hug L.A."/>
            <person name="Thomas B.C."/>
            <person name="Sharon I."/>
            <person name="Castelle C.J."/>
            <person name="Singh A."/>
            <person name="Wilkins M.J."/>
            <person name="Williams K.H."/>
            <person name="Banfield J.F."/>
        </authorList>
    </citation>
    <scope>NUCLEOTIDE SEQUENCE [LARGE SCALE GENOMIC DNA]</scope>
</reference>
<name>A0A0G4B3J7_9BACT</name>
<dbReference type="KEGG" id="bbgw:UT28_C0001G0618"/>
<dbReference type="GO" id="GO:0016020">
    <property type="term" value="C:membrane"/>
    <property type="evidence" value="ECO:0007669"/>
    <property type="project" value="UniProtKB-SubCell"/>
</dbReference>
<dbReference type="GO" id="GO:0046873">
    <property type="term" value="F:metal ion transmembrane transporter activity"/>
    <property type="evidence" value="ECO:0007669"/>
    <property type="project" value="InterPro"/>
</dbReference>
<dbReference type="PANTHER" id="PTHR16950:SF16">
    <property type="entry name" value="ZINC TRANSPORTER ZIP13"/>
    <property type="match status" value="1"/>
</dbReference>
<evidence type="ECO:0000256" key="5">
    <source>
        <dbReference type="SAM" id="Phobius"/>
    </source>
</evidence>
<feature type="transmembrane region" description="Helical" evidence="5">
    <location>
        <begin position="6"/>
        <end position="27"/>
    </location>
</feature>
<evidence type="ECO:0000256" key="2">
    <source>
        <dbReference type="ARBA" id="ARBA00022692"/>
    </source>
</evidence>
<feature type="transmembrane region" description="Helical" evidence="5">
    <location>
        <begin position="163"/>
        <end position="183"/>
    </location>
</feature>
<sequence>MTLLFILLATFINGLVAFTGATFLFFGPKKYGKILFLLVAFSTGALLGGAFFHLIPESLEAIDSNLTFILVLIGFSAFFLMEKYFHWRHCHDDECNIHPASYLLLFGDGIHNFIDGLVIAASFMVDFRFGVITTILIIAHELPQELGDFGVLVHLGMKVKKALIYNFLSQLTAVAGGIVGYILSGNTEFSTAMLPIAAGGFIYIAASDLIPELHKERQLKRSIANYSIFLVGICFIVILKILLGE</sequence>
<protein>
    <submittedName>
        <fullName evidence="6">Zinc/iron permease</fullName>
    </submittedName>
</protein>
<dbReference type="PANTHER" id="PTHR16950">
    <property type="entry name" value="ZINC TRANSPORTER SLC39A7 HISTIDINE-RICH MEMBRANE PROTEIN KE4"/>
    <property type="match status" value="1"/>
</dbReference>
<feature type="transmembrane region" description="Helical" evidence="5">
    <location>
        <begin position="34"/>
        <end position="55"/>
    </location>
</feature>
<feature type="transmembrane region" description="Helical" evidence="5">
    <location>
        <begin position="223"/>
        <end position="243"/>
    </location>
</feature>
<dbReference type="AlphaFoldDB" id="A0A0G4B3J7"/>
<accession>A0A0G4B3J7</accession>
<evidence type="ECO:0000256" key="3">
    <source>
        <dbReference type="ARBA" id="ARBA00022989"/>
    </source>
</evidence>
<evidence type="ECO:0000256" key="1">
    <source>
        <dbReference type="ARBA" id="ARBA00004141"/>
    </source>
</evidence>
<evidence type="ECO:0000313" key="7">
    <source>
        <dbReference type="Proteomes" id="UP000035648"/>
    </source>
</evidence>
<dbReference type="Proteomes" id="UP000035648">
    <property type="component" value="Chromosome"/>
</dbReference>
<keyword evidence="3 5" id="KW-1133">Transmembrane helix</keyword>
<comment type="subcellular location">
    <subcellularLocation>
        <location evidence="1">Membrane</location>
        <topology evidence="1">Multi-pass membrane protein</topology>
    </subcellularLocation>
</comment>
<keyword evidence="4 5" id="KW-0472">Membrane</keyword>
<keyword evidence="2 5" id="KW-0812">Transmembrane</keyword>
<evidence type="ECO:0000256" key="4">
    <source>
        <dbReference type="ARBA" id="ARBA00023136"/>
    </source>
</evidence>
<dbReference type="Pfam" id="PF02535">
    <property type="entry name" value="Zip"/>
    <property type="match status" value="2"/>
</dbReference>